<dbReference type="InterPro" id="IPR029055">
    <property type="entry name" value="Ntn_hydrolases_N"/>
</dbReference>
<dbReference type="InterPro" id="IPR052896">
    <property type="entry name" value="GGT-like_enzyme"/>
</dbReference>
<protein>
    <submittedName>
        <fullName evidence="1">Gamma-glutamyltransferase family protein</fullName>
    </submittedName>
</protein>
<proteinExistence type="predicted"/>
<keyword evidence="1" id="KW-0808">Transferase</keyword>
<sequence length="523" mass="54980">MRDLHLPGRSAIYAANGVCATSHPLAAKVAIDILQAGGNAVDAALAGAFVLGIAEPQMCGIGGDCFVLLKPAGTEDILALNGSGRSPAGYDAEAMRAKGHESVPLRGIEPVTLPGAMDAFCRLSEDHGKLGLDRVLAPAIRYADDGIPVAPRVAFDWADDAAALQGAARDHYLIGGTAPTLGQIFRAPGQAQVLRHMAAEGRKGFYEGEVAEDMVASLRALGGSHTLDDFAGVRCDYTAPICGPYKGTDLYEHPPNGQGATAILMLNILSHFDLAALEPFGTQRAHIEAEAAKLAYDARNRFIADPTTRLDHMLAPETAARLAALIDPKRAMAAAKPLTEAVHKDTIYITVVDRDRMAVSLIYSIFWGFGSGLASTRFGINFQNRGAGFTLERGHPNEAGPGKRPMHTIIPGMLKQGGRVTMPFGVMGGAYQPCGHARFVTNLLDYGLDPQAAIDAPRCFSGSDGLQIERGYSGKVRAELAAMGHEVSVAHEPIGGAQAIVIGQDGVLIGASDPRKDGCALGY</sequence>
<dbReference type="AlphaFoldDB" id="A0A6M0QQA0"/>
<dbReference type="InterPro" id="IPR043138">
    <property type="entry name" value="GGT_lsub"/>
</dbReference>
<dbReference type="Gene3D" id="3.60.20.40">
    <property type="match status" value="1"/>
</dbReference>
<name>A0A6M0QQA0_9RHOB</name>
<dbReference type="Proteomes" id="UP000477782">
    <property type="component" value="Unassembled WGS sequence"/>
</dbReference>
<evidence type="ECO:0000313" key="1">
    <source>
        <dbReference type="EMBL" id="NEY89679.1"/>
    </source>
</evidence>
<comment type="caution">
    <text evidence="1">The sequence shown here is derived from an EMBL/GenBank/DDBJ whole genome shotgun (WGS) entry which is preliminary data.</text>
</comment>
<gene>
    <name evidence="1" type="ORF">G4Z14_05155</name>
</gene>
<dbReference type="PANTHER" id="PTHR43881">
    <property type="entry name" value="GAMMA-GLUTAMYLTRANSPEPTIDASE (AFU_ORTHOLOGUE AFUA_4G13580)"/>
    <property type="match status" value="1"/>
</dbReference>
<dbReference type="GO" id="GO:0016740">
    <property type="term" value="F:transferase activity"/>
    <property type="evidence" value="ECO:0007669"/>
    <property type="project" value="UniProtKB-KW"/>
</dbReference>
<evidence type="ECO:0000313" key="2">
    <source>
        <dbReference type="Proteomes" id="UP000477782"/>
    </source>
</evidence>
<dbReference type="SUPFAM" id="SSF56235">
    <property type="entry name" value="N-terminal nucleophile aminohydrolases (Ntn hydrolases)"/>
    <property type="match status" value="1"/>
</dbReference>
<dbReference type="Pfam" id="PF01019">
    <property type="entry name" value="G_glu_transpept"/>
    <property type="match status" value="1"/>
</dbReference>
<dbReference type="EMBL" id="JAAIVJ010000002">
    <property type="protein sequence ID" value="NEY89679.1"/>
    <property type="molecule type" value="Genomic_DNA"/>
</dbReference>
<dbReference type="Gene3D" id="1.10.246.130">
    <property type="match status" value="1"/>
</dbReference>
<dbReference type="PANTHER" id="PTHR43881:SF1">
    <property type="entry name" value="GAMMA-GLUTAMYLTRANSPEPTIDASE (AFU_ORTHOLOGUE AFUA_4G13580)"/>
    <property type="match status" value="1"/>
</dbReference>
<organism evidence="1 2">
    <name type="scientific">Tabrizicola oligotrophica</name>
    <dbReference type="NCBI Taxonomy" id="2710650"/>
    <lineage>
        <taxon>Bacteria</taxon>
        <taxon>Pseudomonadati</taxon>
        <taxon>Pseudomonadota</taxon>
        <taxon>Alphaproteobacteria</taxon>
        <taxon>Rhodobacterales</taxon>
        <taxon>Paracoccaceae</taxon>
        <taxon>Tabrizicola</taxon>
    </lineage>
</organism>
<reference evidence="1 2" key="1">
    <citation type="submission" date="2020-02" db="EMBL/GenBank/DDBJ databases">
        <authorList>
            <person name="Chen W.-M."/>
        </authorList>
    </citation>
    <scope>NUCLEOTIDE SEQUENCE [LARGE SCALE GENOMIC DNA]</scope>
    <source>
        <strain evidence="1 2">KMS-5</strain>
    </source>
</reference>
<accession>A0A6M0QQA0</accession>
<dbReference type="InterPro" id="IPR043137">
    <property type="entry name" value="GGT_ssub_C"/>
</dbReference>
<keyword evidence="2" id="KW-1185">Reference proteome</keyword>
<dbReference type="RefSeq" id="WP_164623719.1">
    <property type="nucleotide sequence ID" value="NZ_JAAIVJ010000002.1"/>
</dbReference>
<dbReference type="PRINTS" id="PR01210">
    <property type="entry name" value="GGTRANSPTASE"/>
</dbReference>